<evidence type="ECO:0000259" key="4">
    <source>
        <dbReference type="Pfam" id="PF21365"/>
    </source>
</evidence>
<dbReference type="EMBL" id="WLVL01000050">
    <property type="protein sequence ID" value="MTB73256.1"/>
    <property type="molecule type" value="Genomic_DNA"/>
</dbReference>
<dbReference type="AlphaFoldDB" id="A0A6I3J1G7"/>
<dbReference type="PANTHER" id="PTHR46959">
    <property type="entry name" value="SULFOQUINOVOSIDASE"/>
    <property type="match status" value="1"/>
</dbReference>
<dbReference type="InterPro" id="IPR000322">
    <property type="entry name" value="Glyco_hydro_31_TIM"/>
</dbReference>
<dbReference type="SUPFAM" id="SSF51011">
    <property type="entry name" value="Glycosyl hydrolase domain"/>
    <property type="match status" value="1"/>
</dbReference>
<proteinExistence type="inferred from homology"/>
<name>A0A6I3J1G7_9MICO</name>
<feature type="domain" description="Glycoside hydrolase family 31 TIM barrel" evidence="3">
    <location>
        <begin position="332"/>
        <end position="644"/>
    </location>
</feature>
<dbReference type="Gene3D" id="2.60.40.1180">
    <property type="entry name" value="Golgi alpha-mannosidase II"/>
    <property type="match status" value="1"/>
</dbReference>
<keyword evidence="6" id="KW-1185">Reference proteome</keyword>
<dbReference type="NCBIfam" id="NF007746">
    <property type="entry name" value="PRK10426.1"/>
    <property type="match status" value="1"/>
</dbReference>
<dbReference type="GO" id="GO:0005975">
    <property type="term" value="P:carbohydrate metabolic process"/>
    <property type="evidence" value="ECO:0007669"/>
    <property type="project" value="InterPro"/>
</dbReference>
<dbReference type="Gene3D" id="3.20.20.80">
    <property type="entry name" value="Glycosidases"/>
    <property type="match status" value="1"/>
</dbReference>
<dbReference type="Pfam" id="PF21365">
    <property type="entry name" value="Glyco_hydro_31_3rd"/>
    <property type="match status" value="1"/>
</dbReference>
<dbReference type="InterPro" id="IPR017853">
    <property type="entry name" value="GH"/>
</dbReference>
<sequence length="755" mass="82168">MRRVSTAVFRARRRRRRWPRRLLVCFVVFVLVAAAGLISWTRTFPSDDLDAVQPARLTFAPGVGGTRAQNIEAVVFGDRLQLQRDNRVVWTSPTNQSFVTAARSTVAYDEHRGYFWPQVDTTRSWTAQTVDSVRAEGNRIIVGGRLKGSPDVPYTMTVSPRGAGGLDVLLTTTSNAVDALGFQTGRTRGRGVHGFGEQFDSFDLSGRLIPLLVREQGVGRGEQPVTFLADATQRGAGGARSMTYAAYPTFVTDDLRGVRLAPSSPEAGAFGIADTRNSDRVGLQIWSRSLHLELTSADFASDLLAQQQGPVTRPTLAKWTQDGLIVGVQGGSAKVRDTVRRLKAAGVRVAGVWIQDWTGGRTTSFGDRLWWTWQPDPERYPDWKQLVGELQAQGVRTTTYVNPFLTDASGRPGTNLYAQAAARGYLIRDVDGQPYQQDQGGFSATMVDLTNPAARQWFSQVIAHHVLADGVVGFMADFAEGLPMDARLHSGDPRTLHNRWPKLWAETVKAGCAAAGRTDCVTWFRSGTPDMASDTPLFWTGDQLVTWSTDDGLASSLLGTFSAGVSGWALDHSDLGGYTSVDAVAKNYVRSPELLQRWGEVAAFGVVMRSHEGNRPAQNLQVYDPTQVAATARSSRIFAALAPYRATVLDEATRDGIPAVRHTWVNWPNTTAAANDRQFFLGQSVLVAPVLSEGSRTATVSFPPGTWVNIFTGRSYAGGATTNVPAPLGTPAAFVRADDPWLPKIQAALRAQSVR</sequence>
<evidence type="ECO:0000256" key="2">
    <source>
        <dbReference type="RuleBase" id="RU361185"/>
    </source>
</evidence>
<dbReference type="GO" id="GO:0004558">
    <property type="term" value="F:alpha-1,4-glucosidase activity"/>
    <property type="evidence" value="ECO:0007669"/>
    <property type="project" value="UniProtKB-EC"/>
</dbReference>
<dbReference type="Pfam" id="PF01055">
    <property type="entry name" value="Glyco_hydro_31_2nd"/>
    <property type="match status" value="1"/>
</dbReference>
<dbReference type="InterPro" id="IPR052990">
    <property type="entry name" value="Sulfoquinovosidase_GH31"/>
</dbReference>
<feature type="domain" description="Glycosyl hydrolase family 31 C-terminal" evidence="4">
    <location>
        <begin position="656"/>
        <end position="738"/>
    </location>
</feature>
<dbReference type="InterPro" id="IPR048395">
    <property type="entry name" value="Glyco_hydro_31_C"/>
</dbReference>
<dbReference type="EC" id="3.2.1.20" evidence="5"/>
<organism evidence="5 6">
    <name type="scientific">Arsenicicoccus cauae</name>
    <dbReference type="NCBI Taxonomy" id="2663847"/>
    <lineage>
        <taxon>Bacteria</taxon>
        <taxon>Bacillati</taxon>
        <taxon>Actinomycetota</taxon>
        <taxon>Actinomycetes</taxon>
        <taxon>Micrococcales</taxon>
        <taxon>Intrasporangiaceae</taxon>
        <taxon>Arsenicicoccus</taxon>
    </lineage>
</organism>
<accession>A0A6I3J1G7</accession>
<dbReference type="InterPro" id="IPR013780">
    <property type="entry name" value="Glyco_hydro_b"/>
</dbReference>
<keyword evidence="2 5" id="KW-0326">Glycosidase</keyword>
<comment type="similarity">
    <text evidence="1 2">Belongs to the glycosyl hydrolase 31 family.</text>
</comment>
<protein>
    <submittedName>
        <fullName evidence="5">Alpha-glucosidase</fullName>
        <ecNumber evidence="5">3.2.1.20</ecNumber>
    </submittedName>
</protein>
<dbReference type="SUPFAM" id="SSF51445">
    <property type="entry name" value="(Trans)glycosidases"/>
    <property type="match status" value="1"/>
</dbReference>
<dbReference type="Proteomes" id="UP000431092">
    <property type="component" value="Unassembled WGS sequence"/>
</dbReference>
<evidence type="ECO:0000256" key="1">
    <source>
        <dbReference type="ARBA" id="ARBA00007806"/>
    </source>
</evidence>
<evidence type="ECO:0000313" key="6">
    <source>
        <dbReference type="Proteomes" id="UP000431092"/>
    </source>
</evidence>
<evidence type="ECO:0000313" key="5">
    <source>
        <dbReference type="EMBL" id="MTB73256.1"/>
    </source>
</evidence>
<reference evidence="5 6" key="1">
    <citation type="submission" date="2019-11" db="EMBL/GenBank/DDBJ databases">
        <title>Whole genome sequencing identifies a novel species of the genus Arsenicicoccus isolated from human blood.</title>
        <authorList>
            <person name="Jeong J.H."/>
            <person name="Kweon O.J."/>
            <person name="Kim H.R."/>
            <person name="Kim T.-H."/>
            <person name="Ha S.-M."/>
            <person name="Lee M.-K."/>
        </authorList>
    </citation>
    <scope>NUCLEOTIDE SEQUENCE [LARGE SCALE GENOMIC DNA]</scope>
    <source>
        <strain evidence="5 6">MKL-02</strain>
    </source>
</reference>
<evidence type="ECO:0000259" key="3">
    <source>
        <dbReference type="Pfam" id="PF01055"/>
    </source>
</evidence>
<gene>
    <name evidence="5" type="ORF">GGG17_15055</name>
</gene>
<comment type="caution">
    <text evidence="5">The sequence shown here is derived from an EMBL/GenBank/DDBJ whole genome shotgun (WGS) entry which is preliminary data.</text>
</comment>
<dbReference type="PANTHER" id="PTHR46959:SF2">
    <property type="entry name" value="SULFOQUINOVOSIDASE"/>
    <property type="match status" value="1"/>
</dbReference>
<keyword evidence="2 5" id="KW-0378">Hydrolase</keyword>